<feature type="compositionally biased region" description="Acidic residues" evidence="1">
    <location>
        <begin position="29"/>
        <end position="42"/>
    </location>
</feature>
<dbReference type="AlphaFoldDB" id="A0A419SDB0"/>
<accession>A0A419SDB0</accession>
<dbReference type="PROSITE" id="PS51257">
    <property type="entry name" value="PROKAR_LIPOPROTEIN"/>
    <property type="match status" value="1"/>
</dbReference>
<protein>
    <recommendedName>
        <fullName evidence="5">DUF4352 domain-containing protein</fullName>
    </recommendedName>
</protein>
<dbReference type="OrthoDB" id="2970967at2"/>
<dbReference type="EMBL" id="MCHY01000013">
    <property type="protein sequence ID" value="RKD21061.1"/>
    <property type="molecule type" value="Genomic_DNA"/>
</dbReference>
<feature type="region of interest" description="Disordered" evidence="1">
    <location>
        <begin position="29"/>
        <end position="83"/>
    </location>
</feature>
<feature type="signal peptide" evidence="2">
    <location>
        <begin position="1"/>
        <end position="22"/>
    </location>
</feature>
<evidence type="ECO:0000256" key="1">
    <source>
        <dbReference type="SAM" id="MobiDB-lite"/>
    </source>
</evidence>
<evidence type="ECO:0000313" key="4">
    <source>
        <dbReference type="Proteomes" id="UP000284219"/>
    </source>
</evidence>
<evidence type="ECO:0000313" key="3">
    <source>
        <dbReference type="EMBL" id="RKD21061.1"/>
    </source>
</evidence>
<feature type="chain" id="PRO_5038479480" description="DUF4352 domain-containing protein" evidence="2">
    <location>
        <begin position="23"/>
        <end position="202"/>
    </location>
</feature>
<reference evidence="3 4" key="1">
    <citation type="submission" date="2016-08" db="EMBL/GenBank/DDBJ databases">
        <title>Novel Firmicute Genomes.</title>
        <authorList>
            <person name="Poppleton D.I."/>
            <person name="Gribaldo S."/>
        </authorList>
    </citation>
    <scope>NUCLEOTIDE SEQUENCE [LARGE SCALE GENOMIC DNA]</scope>
    <source>
        <strain evidence="3 4">RAOx-1</strain>
    </source>
</reference>
<evidence type="ECO:0008006" key="5">
    <source>
        <dbReference type="Google" id="ProtNLM"/>
    </source>
</evidence>
<gene>
    <name evidence="3" type="ORF">BEP19_15395</name>
</gene>
<organism evidence="3 4">
    <name type="scientific">Ammoniphilus oxalaticus</name>
    <dbReference type="NCBI Taxonomy" id="66863"/>
    <lineage>
        <taxon>Bacteria</taxon>
        <taxon>Bacillati</taxon>
        <taxon>Bacillota</taxon>
        <taxon>Bacilli</taxon>
        <taxon>Bacillales</taxon>
        <taxon>Paenibacillaceae</taxon>
        <taxon>Aneurinibacillus group</taxon>
        <taxon>Ammoniphilus</taxon>
    </lineage>
</organism>
<proteinExistence type="predicted"/>
<dbReference type="Proteomes" id="UP000284219">
    <property type="component" value="Unassembled WGS sequence"/>
</dbReference>
<evidence type="ECO:0000256" key="2">
    <source>
        <dbReference type="SAM" id="SignalP"/>
    </source>
</evidence>
<sequence>MIKKRLLAVLLMSIFISVVVGCGNSENEPVEAEVDEVGEMSDQEQKEQTSEIQEKGDEDQDRNDAPTSGRSTSNKGLPNDLEVNERIKHPTGVIMTLEKVSFEDDYIAVDFMIQNGYSAYVKLDLEGVELVDDTGFEYSFQPVDLRVGKNERMEGTLIFVGRLDDKANSLTLSFNSQSTESDEENANTQYPKIVFDQIQIER</sequence>
<feature type="compositionally biased region" description="Polar residues" evidence="1">
    <location>
        <begin position="65"/>
        <end position="76"/>
    </location>
</feature>
<dbReference type="RefSeq" id="WP_120191130.1">
    <property type="nucleotide sequence ID" value="NZ_MCHY01000013.1"/>
</dbReference>
<keyword evidence="2" id="KW-0732">Signal</keyword>
<feature type="compositionally biased region" description="Basic and acidic residues" evidence="1">
    <location>
        <begin position="43"/>
        <end position="55"/>
    </location>
</feature>
<comment type="caution">
    <text evidence="3">The sequence shown here is derived from an EMBL/GenBank/DDBJ whole genome shotgun (WGS) entry which is preliminary data.</text>
</comment>
<name>A0A419SDB0_9BACL</name>
<keyword evidence="4" id="KW-1185">Reference proteome</keyword>